<reference evidence="3 4" key="1">
    <citation type="submission" date="2024-01" db="EMBL/GenBank/DDBJ databases">
        <title>A draft genome for the cacao thread blight pathogen Marasmiellus scandens.</title>
        <authorList>
            <person name="Baruah I.K."/>
            <person name="Leung J."/>
            <person name="Bukari Y."/>
            <person name="Amoako-Attah I."/>
            <person name="Meinhardt L.W."/>
            <person name="Bailey B.A."/>
            <person name="Cohen S.P."/>
        </authorList>
    </citation>
    <scope>NUCLEOTIDE SEQUENCE [LARGE SCALE GENOMIC DNA]</scope>
    <source>
        <strain evidence="3 4">GH-19</strain>
    </source>
</reference>
<evidence type="ECO:0000256" key="1">
    <source>
        <dbReference type="SAM" id="MobiDB-lite"/>
    </source>
</evidence>
<keyword evidence="4" id="KW-1185">Reference proteome</keyword>
<feature type="transmembrane region" description="Helical" evidence="2">
    <location>
        <begin position="56"/>
        <end position="74"/>
    </location>
</feature>
<feature type="region of interest" description="Disordered" evidence="1">
    <location>
        <begin position="183"/>
        <end position="243"/>
    </location>
</feature>
<evidence type="ECO:0000313" key="3">
    <source>
        <dbReference type="EMBL" id="KAK7468932.1"/>
    </source>
</evidence>
<accession>A0ABR1K3K8</accession>
<comment type="caution">
    <text evidence="3">The sequence shown here is derived from an EMBL/GenBank/DDBJ whole genome shotgun (WGS) entry which is preliminary data.</text>
</comment>
<sequence length="243" mass="26469">MRISRADKLLSILMVVFEFSSATLTIVRSIQAFRAEGSPWRARKDGLSYLIFEQGVLYFSVVSLFTTAAVILNFRAPVIWILPKASKCLDSPVRDNHPPPPDTYQYIIKQSLSGLLSARFLLHLRKWKSKSFQLTNQNDGSHAVNTTGTVGTFRAVGGAVGSIDEWGDDPVALAHNHSNLEASNVIAGGSGSGSGSDEEKASHHSDARTDHSNSQHYVEDNESSGSVEFLGSVKEGKKPVRII</sequence>
<feature type="compositionally biased region" description="Basic and acidic residues" evidence="1">
    <location>
        <begin position="234"/>
        <end position="243"/>
    </location>
</feature>
<evidence type="ECO:0000256" key="2">
    <source>
        <dbReference type="SAM" id="Phobius"/>
    </source>
</evidence>
<feature type="compositionally biased region" description="Basic and acidic residues" evidence="1">
    <location>
        <begin position="197"/>
        <end position="219"/>
    </location>
</feature>
<name>A0ABR1K3K8_9AGAR</name>
<evidence type="ECO:0000313" key="4">
    <source>
        <dbReference type="Proteomes" id="UP001498398"/>
    </source>
</evidence>
<protein>
    <submittedName>
        <fullName evidence="3">Uncharacterized protein</fullName>
    </submittedName>
</protein>
<dbReference type="Proteomes" id="UP001498398">
    <property type="component" value="Unassembled WGS sequence"/>
</dbReference>
<organism evidence="3 4">
    <name type="scientific">Marasmiellus scandens</name>
    <dbReference type="NCBI Taxonomy" id="2682957"/>
    <lineage>
        <taxon>Eukaryota</taxon>
        <taxon>Fungi</taxon>
        <taxon>Dikarya</taxon>
        <taxon>Basidiomycota</taxon>
        <taxon>Agaricomycotina</taxon>
        <taxon>Agaricomycetes</taxon>
        <taxon>Agaricomycetidae</taxon>
        <taxon>Agaricales</taxon>
        <taxon>Marasmiineae</taxon>
        <taxon>Omphalotaceae</taxon>
        <taxon>Marasmiellus</taxon>
    </lineage>
</organism>
<keyword evidence="2" id="KW-0472">Membrane</keyword>
<proteinExistence type="predicted"/>
<keyword evidence="2" id="KW-1133">Transmembrane helix</keyword>
<keyword evidence="2" id="KW-0812">Transmembrane</keyword>
<gene>
    <name evidence="3" type="ORF">VKT23_003427</name>
</gene>
<dbReference type="EMBL" id="JBANRG010000003">
    <property type="protein sequence ID" value="KAK7468932.1"/>
    <property type="molecule type" value="Genomic_DNA"/>
</dbReference>